<gene>
    <name evidence="1" type="ORF">SAMN03080610_01992</name>
</gene>
<dbReference type="RefSeq" id="WP_092812164.1">
    <property type="nucleotide sequence ID" value="NZ_FMVW01000004.1"/>
</dbReference>
<dbReference type="AlphaFoldDB" id="A0A1G5NGG7"/>
<evidence type="ECO:0000313" key="1">
    <source>
        <dbReference type="EMBL" id="SCZ36487.1"/>
    </source>
</evidence>
<organism evidence="1 2">
    <name type="scientific">Afifella marina DSM 2698</name>
    <dbReference type="NCBI Taxonomy" id="1120955"/>
    <lineage>
        <taxon>Bacteria</taxon>
        <taxon>Pseudomonadati</taxon>
        <taxon>Pseudomonadota</taxon>
        <taxon>Alphaproteobacteria</taxon>
        <taxon>Hyphomicrobiales</taxon>
        <taxon>Afifellaceae</taxon>
        <taxon>Afifella</taxon>
    </lineage>
</organism>
<proteinExistence type="predicted"/>
<sequence length="180" mass="19823">MFSLKAGWGRNLAVAATGVLATVLIGTVQVNSLNAPLPKTLPQAAPKSDRLDLAAYHPESRALTKGQEDAVRGAVETFVWGLSNKQPQAVWRFATEYEQDRFGTEEAAYTFFSKIHPPLVYAKRLTVDSVTQDGEATMVKTYVRDRIGLQWSADFALLQDDAGDWKIVDCKLRPAPGELI</sequence>
<name>A0A1G5NGG7_AFIMA</name>
<keyword evidence="2" id="KW-1185">Reference proteome</keyword>
<evidence type="ECO:0000313" key="2">
    <source>
        <dbReference type="Proteomes" id="UP000199347"/>
    </source>
</evidence>
<accession>A0A1G5NGG7</accession>
<protein>
    <recommendedName>
        <fullName evidence="3">DUF4864 domain-containing protein</fullName>
    </recommendedName>
</protein>
<reference evidence="1 2" key="1">
    <citation type="submission" date="2016-10" db="EMBL/GenBank/DDBJ databases">
        <authorList>
            <person name="de Groot N.N."/>
        </authorList>
    </citation>
    <scope>NUCLEOTIDE SEQUENCE [LARGE SCALE GENOMIC DNA]</scope>
    <source>
        <strain evidence="1 2">DSM 2698</strain>
    </source>
</reference>
<dbReference type="Pfam" id="PF16156">
    <property type="entry name" value="DUF4864"/>
    <property type="match status" value="1"/>
</dbReference>
<dbReference type="OrthoDB" id="9130422at2"/>
<dbReference type="Proteomes" id="UP000199347">
    <property type="component" value="Unassembled WGS sequence"/>
</dbReference>
<dbReference type="InterPro" id="IPR032347">
    <property type="entry name" value="DUF4864"/>
</dbReference>
<dbReference type="EMBL" id="FMVW01000004">
    <property type="protein sequence ID" value="SCZ36487.1"/>
    <property type="molecule type" value="Genomic_DNA"/>
</dbReference>
<evidence type="ECO:0008006" key="3">
    <source>
        <dbReference type="Google" id="ProtNLM"/>
    </source>
</evidence>